<feature type="region of interest" description="Disordered" evidence="11">
    <location>
        <begin position="1522"/>
        <end position="1643"/>
    </location>
</feature>
<dbReference type="Pfam" id="PF00094">
    <property type="entry name" value="VWD"/>
    <property type="match status" value="3"/>
</dbReference>
<evidence type="ECO:0000256" key="4">
    <source>
        <dbReference type="ARBA" id="ARBA00022737"/>
    </source>
</evidence>
<dbReference type="GO" id="GO:0030299">
    <property type="term" value="P:intestinal cholesterol absorption"/>
    <property type="evidence" value="ECO:0007669"/>
    <property type="project" value="UniProtKB-ARBA"/>
</dbReference>
<dbReference type="GO" id="GO:0002281">
    <property type="term" value="P:macrophage activation involved in immune response"/>
    <property type="evidence" value="ECO:0007669"/>
    <property type="project" value="UniProtKB-ARBA"/>
</dbReference>
<proteinExistence type="predicted"/>
<evidence type="ECO:0008006" key="17">
    <source>
        <dbReference type="Google" id="ProtNLM"/>
    </source>
</evidence>
<evidence type="ECO:0000313" key="15">
    <source>
        <dbReference type="Ensembl" id="ENSMGAP00000008878.3"/>
    </source>
</evidence>
<dbReference type="InParanoid" id="G1N928"/>
<dbReference type="PANTHER" id="PTHR11339">
    <property type="entry name" value="EXTRACELLULAR MATRIX GLYCOPROTEIN RELATED"/>
    <property type="match status" value="1"/>
</dbReference>
<dbReference type="GO" id="GO:0042632">
    <property type="term" value="P:cholesterol homeostasis"/>
    <property type="evidence" value="ECO:0007669"/>
    <property type="project" value="UniProtKB-ARBA"/>
</dbReference>
<dbReference type="PANTHER" id="PTHR11339:SF408">
    <property type="entry name" value="MUCIN-5B"/>
    <property type="match status" value="1"/>
</dbReference>
<evidence type="ECO:0000256" key="2">
    <source>
        <dbReference type="ARBA" id="ARBA00022525"/>
    </source>
</evidence>
<dbReference type="InterPro" id="IPR006207">
    <property type="entry name" value="Cys_knot_C"/>
</dbReference>
<dbReference type="InterPro" id="IPR058753">
    <property type="entry name" value="TIL_OTOGL_Mucin"/>
</dbReference>
<keyword evidence="5" id="KW-0186">Copper</keyword>
<dbReference type="GO" id="GO:0031012">
    <property type="term" value="C:extracellular matrix"/>
    <property type="evidence" value="ECO:0007669"/>
    <property type="project" value="TreeGrafter"/>
</dbReference>
<keyword evidence="6" id="KW-1015">Disulfide bond</keyword>
<evidence type="ECO:0000256" key="8">
    <source>
        <dbReference type="ARBA" id="ARBA00054401"/>
    </source>
</evidence>
<evidence type="ECO:0000256" key="1">
    <source>
        <dbReference type="ARBA" id="ARBA00004613"/>
    </source>
</evidence>
<dbReference type="InterPro" id="IPR001846">
    <property type="entry name" value="VWF_type-D"/>
</dbReference>
<name>G1N928_MELGA</name>
<keyword evidence="4" id="KW-0677">Repeat</keyword>
<feature type="domain" description="VWFD" evidence="14">
    <location>
        <begin position="869"/>
        <end position="1040"/>
    </location>
</feature>
<feature type="compositionally biased region" description="Low complexity" evidence="11">
    <location>
        <begin position="1557"/>
        <end position="1586"/>
    </location>
</feature>
<comment type="subcellular location">
    <subcellularLocation>
        <location evidence="1">Secreted</location>
    </subcellularLocation>
</comment>
<dbReference type="GO" id="GO:0046790">
    <property type="term" value="F:virion binding"/>
    <property type="evidence" value="ECO:0007669"/>
    <property type="project" value="UniProtKB-ARBA"/>
</dbReference>
<dbReference type="FunFam" id="2.10.25.10:FF:000414">
    <property type="entry name" value="von Willebrand factor"/>
    <property type="match status" value="1"/>
</dbReference>
<dbReference type="FunFam" id="2.10.25.10:FF:000674">
    <property type="entry name" value="Mucin-2"/>
    <property type="match status" value="1"/>
</dbReference>
<sequence length="1966" mass="215163">MEFGRRIWLQEWAFLLALCYTHQIVSSEVKIIQQTSTNPVITPSNPAHNGRVCSTWGNFHFKTFDGDIFYYPGLCNYVFASHCNTAYEEFNIQIRRTLVENIPTIHRIAIKLEGVAVELTKDVVLINSNRVQLPYSQAGITIERSSIYVKVVSKADIVFMWNQRDSILLELHEKYANQTCGLCGDFNGIPVYNEFYSNNIRMTALQFGNMQKMDGPTEYCEDPIPSPPDNCTNNFDDICQKTLTSFAFADCNGLVNVSEYIMACQEDLCRSEELKNASCICDTIAEYSRQCAHAGGEPLNWRTSKLCPKTCPYNMQYSECRSPCTDTCTNPERSQFCEEHCMDGCFCPQGTVFDDINNSGCISRQQCSCIYNGNTYAPGTSFSDTCNGGKWNCEDMSCPGICSVEGGSHISTYDKKHYDVYGDCTYVLSKHCEDERFTILVELRKCGMTNTETCLKTVTLSLNKGQMLIEVKADGGVFVNSIYTQLPISAANVTIFRPSSFFVIMHTNVGIQVEIQFTPIMQMFVRLDPMFKDQTCGLCGNFNNVQTDDFKAISGVVEGTAAAFANTWKTQASCPDIQNSFENPCALSIDNEKYAQHWCGLLTNKEGPFADCHYLLNPSTYHTNCMFDTCNCQNSEGCLCAALSSYVRACAARGIQINGWRTNVCSKYTTSCPKSLSYSYTIDSCQPTCRSLSEPDVTCKIKFVPVDGCTCINGTYMDESGKCVPANECPCYYRGSPIPLGEVVHENGLVCTCIQGKLNCIGEPNQIPVCESPMFYLDCRNNTAEITGSECQKSCQTLDMQCYSTQCVSGCVCPSGLVLDGKGGCIPEEECPCIHNGAMYQPGEKINADCNTCVCKDRMWECTKKQCLGTCAVYGDGHYTTFDDQRFSFSGNCEYTLVQNHCGKSDTANGTFQVITENIPCGSTGTTCSKSIKVFLEHYELILSEERVSVIKRGRGGEVPFTVRYIGMYTVIDTTSGLILMWDKKTSIFIKLSPEFKGQICGLCGNYDGNGINDFTTRSLSVVENVLEFGNSWKVSSTCPDANFVKDPCSTNPYRKSWSEKQCSIINSNVFAACHSQVEPAKYYQACVTDACACDSGGDCDCFCTAVAAYAQACNEVGVCIAWRTPSICPLFCDYYNQQGECEWHYKPCGASCMKTCKNPSGKCLHNLPGLEGCYPNCPPDKPYFHEDQMKCVSLCDCYDNEDGKIYMREKSCNCIYENNTYKYNELIYNTTDGSGWCFRATCDVNGTINRNIFECGITSTPTTKTSPPPTKGTTTMSSTSAGTTTPTSSASTTKTTPLTTGSTTTITITTSPTITITTSPPPSTCQPRCAWTRWFDVDFPSSGSQGGDFETYANIRAAGYDLCSQPQDIRCRAENYPDRSLESLDQKLKCSLDVGLECRNEDQNSKYPMCFNYQVSVLCCDHQHCLTTSPTPGTTTSTSTGTTSSETTSTSTTGVTTTTSPPAGTTTPTSSVSTTKTSPPPTKSTKTIASTSARTTVPTSTASTTKITPPIVVSTTTIVTTTPSVSSSPTSTVTTLSSTSAISATSPTEQTHPTAKPTTFSSVPTSSETTTKSPTTITAGSTTKTVPPTPEGTTTMSSTSAGTTTPTSSASTTKTTPLTTGSTTTTTSPTTTITTSPPPSTCQPRCAWTRWFDVDSPSSGSQGGDFETYANIRAAGYDLCSQPQDIRCRAENYPDRSLESLDQKLKCSLDVGLECRNEDQNSKYPMCFNYQVSVLCCDHQHCLTTSPTPGTTTSTSTGTTSSETTSTSTTGVTTTTSPPPTGEVVYNRTDKAGCNFYALCSNECEIAPFLGPCPTTTPLTSVSSETTTQASSSTATSLTTLLERNCTDVSPPRKVIPFIILIYYHRKNSPTSILYPQFKSTCTYFNNKVANQMQHDCTCCQELSSQRRDVILNCQNGTSINYSYVYVDQCQCINACNPQTLEADDYQFKITTLHLTLMTRESFIV</sequence>
<feature type="domain" description="VWFD" evidence="14">
    <location>
        <begin position="400"/>
        <end position="575"/>
    </location>
</feature>
<dbReference type="InterPro" id="IPR050780">
    <property type="entry name" value="Mucin_vWF_Thrombospondin_sf"/>
</dbReference>
<comment type="subunit">
    <text evidence="9">Homomultimer; disulfide-linked. The N- and C-terminus mediate their assembly into higher order structures to form filaments. The CTCK domains of two polypeptides associate in the endoplasmic reticulum to generate intermolecularly disulfide-bonded dimers. These dimers progress to the Golgi apparatus, which is a more acidic environment than the endoplasmic reticulum. Under acidic conditions, the N-termini form non-covalent intermolecular interactions that juxtapose assemblies from different CTCK-linked dimers to produce long, disulfide-linked polymers that remain highly compact until secretion.</text>
</comment>
<keyword evidence="7" id="KW-0325">Glycoprotein</keyword>
<dbReference type="SMART" id="SM00214">
    <property type="entry name" value="VWC"/>
    <property type="match status" value="2"/>
</dbReference>
<dbReference type="SMART" id="SM00832">
    <property type="entry name" value="C8"/>
    <property type="match status" value="3"/>
</dbReference>
<protein>
    <recommendedName>
        <fullName evidence="17">Mucin-5AC</fullName>
    </recommendedName>
</protein>
<reference evidence="15" key="3">
    <citation type="submission" date="2025-09" db="UniProtKB">
        <authorList>
            <consortium name="Ensembl"/>
        </authorList>
    </citation>
    <scope>IDENTIFICATION</scope>
</reference>
<keyword evidence="3 12" id="KW-0732">Signal</keyword>
<dbReference type="InterPro" id="IPR002919">
    <property type="entry name" value="TIL_dom"/>
</dbReference>
<dbReference type="PROSITE" id="PS01225">
    <property type="entry name" value="CTCK_2"/>
    <property type="match status" value="1"/>
</dbReference>
<dbReference type="Pfam" id="PF25962">
    <property type="entry name" value="TIL_OTOGL_Mucin"/>
    <property type="match status" value="1"/>
</dbReference>
<dbReference type="Proteomes" id="UP000001645">
    <property type="component" value="Chromosome 5"/>
</dbReference>
<evidence type="ECO:0000259" key="14">
    <source>
        <dbReference type="PROSITE" id="PS51233"/>
    </source>
</evidence>
<dbReference type="InterPro" id="IPR036084">
    <property type="entry name" value="Ser_inhib-like_sf"/>
</dbReference>
<evidence type="ECO:0000256" key="11">
    <source>
        <dbReference type="SAM" id="MobiDB-lite"/>
    </source>
</evidence>
<dbReference type="SMART" id="SM00215">
    <property type="entry name" value="VWC_out"/>
    <property type="match status" value="2"/>
</dbReference>
<evidence type="ECO:0000256" key="12">
    <source>
        <dbReference type="SAM" id="SignalP"/>
    </source>
</evidence>
<feature type="region of interest" description="Disordered" evidence="11">
    <location>
        <begin position="1431"/>
        <end position="1504"/>
    </location>
</feature>
<dbReference type="Ensembl" id="ENSMGAT00000009688.3">
    <property type="protein sequence ID" value="ENSMGAP00000008878.3"/>
    <property type="gene ID" value="ENSMGAG00000008582.3"/>
</dbReference>
<reference evidence="15" key="2">
    <citation type="submission" date="2025-08" db="UniProtKB">
        <authorList>
            <consortium name="Ensembl"/>
        </authorList>
    </citation>
    <scope>IDENTIFICATION</scope>
</reference>
<dbReference type="Gene3D" id="2.10.25.10">
    <property type="entry name" value="Laminin"/>
    <property type="match status" value="3"/>
</dbReference>
<dbReference type="Bgee" id="ENSMGAG00000008582">
    <property type="expression patterns" value="Expressed in proventriculus and 3 other cell types or tissues"/>
</dbReference>
<keyword evidence="2" id="KW-0964">Secreted</keyword>
<dbReference type="InterPro" id="IPR025155">
    <property type="entry name" value="WxxW_domain"/>
</dbReference>
<evidence type="ECO:0000256" key="7">
    <source>
        <dbReference type="ARBA" id="ARBA00023180"/>
    </source>
</evidence>
<dbReference type="SMART" id="SM00216">
    <property type="entry name" value="VWD"/>
    <property type="match status" value="3"/>
</dbReference>
<dbReference type="FunFam" id="2.10.25.10:FF:000153">
    <property type="entry name" value="MUC5B isoform 1"/>
    <property type="match status" value="1"/>
</dbReference>
<evidence type="ECO:0000256" key="6">
    <source>
        <dbReference type="ARBA" id="ARBA00023157"/>
    </source>
</evidence>
<dbReference type="InterPro" id="IPR001007">
    <property type="entry name" value="VWF_dom"/>
</dbReference>
<dbReference type="PROSITE" id="PS01185">
    <property type="entry name" value="CTCK_1"/>
    <property type="match status" value="1"/>
</dbReference>
<dbReference type="GO" id="GO:0005615">
    <property type="term" value="C:extracellular space"/>
    <property type="evidence" value="ECO:0007669"/>
    <property type="project" value="UniProtKB-ARBA"/>
</dbReference>
<dbReference type="Pfam" id="PF13330">
    <property type="entry name" value="Mucin2_WxxW"/>
    <property type="match status" value="2"/>
</dbReference>
<evidence type="ECO:0000256" key="9">
    <source>
        <dbReference type="ARBA" id="ARBA00063950"/>
    </source>
</evidence>
<feature type="region of interest" description="Disordered" evidence="11">
    <location>
        <begin position="1260"/>
        <end position="1306"/>
    </location>
</feature>
<feature type="chain" id="PRO_5032943253" description="Mucin-5AC" evidence="12">
    <location>
        <begin position="28"/>
        <end position="1966"/>
    </location>
</feature>
<feature type="domain" description="CTCK" evidence="13">
    <location>
        <begin position="1847"/>
        <end position="1938"/>
    </location>
</feature>
<dbReference type="SUPFAM" id="SSF57567">
    <property type="entry name" value="Serine protease inhibitors"/>
    <property type="match status" value="4"/>
</dbReference>
<evidence type="ECO:0000256" key="10">
    <source>
        <dbReference type="PROSITE-ProRule" id="PRU00039"/>
    </source>
</evidence>
<feature type="compositionally biased region" description="Low complexity" evidence="11">
    <location>
        <begin position="1594"/>
        <end position="1636"/>
    </location>
</feature>
<reference evidence="15 16" key="1">
    <citation type="journal article" date="2010" name="PLoS Biol.">
        <title>Multi-platform next-generation sequencing of the domestic turkey (Meleagris gallopavo): genome assembly and analysis.</title>
        <authorList>
            <person name="Dalloul R.A."/>
            <person name="Long J.A."/>
            <person name="Zimin A.V."/>
            <person name="Aslam L."/>
            <person name="Beal K."/>
            <person name="Blomberg L.A."/>
            <person name="Bouffard P."/>
            <person name="Burt D.W."/>
            <person name="Crasta O."/>
            <person name="Crooijmans R.P."/>
            <person name="Cooper K."/>
            <person name="Coulombe R.A."/>
            <person name="De S."/>
            <person name="Delany M.E."/>
            <person name="Dodgson J.B."/>
            <person name="Dong J.J."/>
            <person name="Evans C."/>
            <person name="Frederickson K.M."/>
            <person name="Flicek P."/>
            <person name="Florea L."/>
            <person name="Folkerts O."/>
            <person name="Groenen M.A."/>
            <person name="Harkins T.T."/>
            <person name="Herrero J."/>
            <person name="Hoffmann S."/>
            <person name="Megens H.J."/>
            <person name="Jiang A."/>
            <person name="de Jong P."/>
            <person name="Kaiser P."/>
            <person name="Kim H."/>
            <person name="Kim K.W."/>
            <person name="Kim S."/>
            <person name="Langenberger D."/>
            <person name="Lee M.K."/>
            <person name="Lee T."/>
            <person name="Mane S."/>
            <person name="Marcais G."/>
            <person name="Marz M."/>
            <person name="McElroy A.P."/>
            <person name="Modise T."/>
            <person name="Nefedov M."/>
            <person name="Notredame C."/>
            <person name="Paton I.R."/>
            <person name="Payne W.S."/>
            <person name="Pertea G."/>
            <person name="Prickett D."/>
            <person name="Puiu D."/>
            <person name="Qioa D."/>
            <person name="Raineri E."/>
            <person name="Ruffier M."/>
            <person name="Salzberg S.L."/>
            <person name="Schatz M.C."/>
            <person name="Scheuring C."/>
            <person name="Schmidt C.J."/>
            <person name="Schroeder S."/>
            <person name="Searle S.M."/>
            <person name="Smith E.J."/>
            <person name="Smith J."/>
            <person name="Sonstegard T.S."/>
            <person name="Stadler P.F."/>
            <person name="Tafer H."/>
            <person name="Tu Z.J."/>
            <person name="Van Tassell C.P."/>
            <person name="Vilella A.J."/>
            <person name="Williams K.P."/>
            <person name="Yorke J.A."/>
            <person name="Zhang L."/>
            <person name="Zhang H.B."/>
            <person name="Zhang X."/>
            <person name="Zhang Y."/>
            <person name="Reed K.M."/>
        </authorList>
    </citation>
    <scope>NUCLEOTIDE SEQUENCE [LARGE SCALE GENOMIC DNA]</scope>
</reference>
<evidence type="ECO:0000256" key="3">
    <source>
        <dbReference type="ARBA" id="ARBA00022729"/>
    </source>
</evidence>
<comment type="caution">
    <text evidence="10">Lacks conserved residue(s) required for the propagation of feature annotation.</text>
</comment>
<dbReference type="PROSITE" id="PS51233">
    <property type="entry name" value="VWFD"/>
    <property type="match status" value="3"/>
</dbReference>
<dbReference type="HOGENOM" id="CLU_000076_4_0_1"/>
<keyword evidence="16" id="KW-1185">Reference proteome</keyword>
<evidence type="ECO:0000313" key="16">
    <source>
        <dbReference type="Proteomes" id="UP000001645"/>
    </source>
</evidence>
<evidence type="ECO:0000256" key="5">
    <source>
        <dbReference type="ARBA" id="ARBA00023008"/>
    </source>
</evidence>
<dbReference type="CDD" id="cd19941">
    <property type="entry name" value="TIL"/>
    <property type="match status" value="3"/>
</dbReference>
<comment type="function">
    <text evidence="8">Ovomucin, the glycoprotein responsible for the gel properties of egg white, is composed for 2 subunits, alpha-ovomucin/MUC5B and beta-ovomucin/MUC6.</text>
</comment>
<feature type="compositionally biased region" description="Low complexity" evidence="11">
    <location>
        <begin position="1522"/>
        <end position="1549"/>
    </location>
</feature>
<organism evidence="15 16">
    <name type="scientific">Meleagris gallopavo</name>
    <name type="common">Wild turkey</name>
    <dbReference type="NCBI Taxonomy" id="9103"/>
    <lineage>
        <taxon>Eukaryota</taxon>
        <taxon>Metazoa</taxon>
        <taxon>Chordata</taxon>
        <taxon>Craniata</taxon>
        <taxon>Vertebrata</taxon>
        <taxon>Euteleostomi</taxon>
        <taxon>Archelosauria</taxon>
        <taxon>Archosauria</taxon>
        <taxon>Dinosauria</taxon>
        <taxon>Saurischia</taxon>
        <taxon>Theropoda</taxon>
        <taxon>Coelurosauria</taxon>
        <taxon>Aves</taxon>
        <taxon>Neognathae</taxon>
        <taxon>Galloanserae</taxon>
        <taxon>Galliformes</taxon>
        <taxon>Phasianidae</taxon>
        <taxon>Meleagridinae</taxon>
        <taxon>Meleagris</taxon>
    </lineage>
</organism>
<dbReference type="Pfam" id="PF08742">
    <property type="entry name" value="C8"/>
    <property type="match status" value="3"/>
</dbReference>
<feature type="domain" description="VWFD" evidence="14">
    <location>
        <begin position="51"/>
        <end position="221"/>
    </location>
</feature>
<feature type="region of interest" description="Disordered" evidence="11">
    <location>
        <begin position="1749"/>
        <end position="1783"/>
    </location>
</feature>
<feature type="compositionally biased region" description="Low complexity" evidence="11">
    <location>
        <begin position="1749"/>
        <end position="1777"/>
    </location>
</feature>
<dbReference type="Pfam" id="PF01826">
    <property type="entry name" value="TIL"/>
    <property type="match status" value="3"/>
</dbReference>
<dbReference type="GeneTree" id="ENSGT00940000156076"/>
<feature type="signal peptide" evidence="12">
    <location>
        <begin position="1"/>
        <end position="27"/>
    </location>
</feature>
<accession>G1N928</accession>
<dbReference type="InterPro" id="IPR014853">
    <property type="entry name" value="VWF/SSPO/ZAN-like_Cys-rich_dom"/>
</dbReference>
<evidence type="ECO:0000259" key="13">
    <source>
        <dbReference type="PROSITE" id="PS01225"/>
    </source>
</evidence>